<dbReference type="RefSeq" id="WP_154076279.1">
    <property type="nucleotide sequence ID" value="NZ_CP045929.1"/>
</dbReference>
<feature type="compositionally biased region" description="Polar residues" evidence="2">
    <location>
        <begin position="183"/>
        <end position="200"/>
    </location>
</feature>
<feature type="region of interest" description="Disordered" evidence="2">
    <location>
        <begin position="1"/>
        <end position="37"/>
    </location>
</feature>
<dbReference type="SUPFAM" id="SSF140459">
    <property type="entry name" value="PE/PPE dimer-like"/>
    <property type="match status" value="1"/>
</dbReference>
<dbReference type="InterPro" id="IPR000030">
    <property type="entry name" value="PPE_dom"/>
</dbReference>
<dbReference type="Pfam" id="PF00823">
    <property type="entry name" value="PPE"/>
    <property type="match status" value="1"/>
</dbReference>
<name>A0A5Q3QDV7_9PSEU</name>
<dbReference type="InterPro" id="IPR038332">
    <property type="entry name" value="PPE_sf"/>
</dbReference>
<evidence type="ECO:0000313" key="4">
    <source>
        <dbReference type="EMBL" id="QGK69685.1"/>
    </source>
</evidence>
<feature type="region of interest" description="Disordered" evidence="2">
    <location>
        <begin position="245"/>
        <end position="440"/>
    </location>
</feature>
<dbReference type="Gene3D" id="1.20.1260.20">
    <property type="entry name" value="PPE superfamily"/>
    <property type="match status" value="1"/>
</dbReference>
<evidence type="ECO:0000313" key="5">
    <source>
        <dbReference type="Proteomes" id="UP000371041"/>
    </source>
</evidence>
<dbReference type="PANTHER" id="PTHR40903:SF1">
    <property type="entry name" value="HYPHALLY REGULATED CELL WALL PROTEIN 3"/>
    <property type="match status" value="1"/>
</dbReference>
<dbReference type="Proteomes" id="UP000371041">
    <property type="component" value="Chromosome"/>
</dbReference>
<proteinExistence type="inferred from homology"/>
<protein>
    <submittedName>
        <fullName evidence="4">PPE domain-containing protein</fullName>
    </submittedName>
</protein>
<feature type="compositionally biased region" description="Polar residues" evidence="2">
    <location>
        <begin position="164"/>
        <end position="176"/>
    </location>
</feature>
<dbReference type="PANTHER" id="PTHR40903">
    <property type="entry name" value="GLYCINE-RICH CELL WALL STRUCTURAL PROTEIN 1-LIKE"/>
    <property type="match status" value="1"/>
</dbReference>
<feature type="compositionally biased region" description="Gly residues" evidence="2">
    <location>
        <begin position="263"/>
        <end position="424"/>
    </location>
</feature>
<dbReference type="AlphaFoldDB" id="A0A5Q3QDV7"/>
<accession>A0A5Q3QDV7</accession>
<dbReference type="EMBL" id="CP045929">
    <property type="protein sequence ID" value="QGK69685.1"/>
    <property type="molecule type" value="Genomic_DNA"/>
</dbReference>
<comment type="similarity">
    <text evidence="1">Belongs to the mycobacterial PPE family.</text>
</comment>
<keyword evidence="5" id="KW-1185">Reference proteome</keyword>
<feature type="region of interest" description="Disordered" evidence="2">
    <location>
        <begin position="163"/>
        <end position="226"/>
    </location>
</feature>
<feature type="domain" description="PPE" evidence="3">
    <location>
        <begin position="24"/>
        <end position="113"/>
    </location>
</feature>
<evidence type="ECO:0000256" key="2">
    <source>
        <dbReference type="SAM" id="MobiDB-lite"/>
    </source>
</evidence>
<sequence>MGNGRSLEPSNFEGASLEQMRGWVQSGAGAESMNTASEDWAKEHKFLMDLAQEVKAELDGAKVSFQSQSGEAMQNAMSPVVLWTEVAAESANVQSTQMNAQGEAFKTVESSIPAKSEEQEVPDDNFFEEGFDSMFNGGTDAEKANAANEKLRQEGVRAFDAYGSASSGNVEGSATFTPPPEQGMNTAINQGSHTSVGQMQTASAMGASAPAASGSSWAAGGSSGGGSVAPMGGGAGGVGGSAGAGGTGGVTPGQTNPNYVGTAPGGGGQSGPGANGPGGSGSGPGRGGGAGVLPGAPGTGGGSGGRGGSGAGGRGGVGSGGRSGSGTGAGPRGGAGSGSGTGTGAGRGGSGALGSGGRGGVGGFGSGGGTGSGGGLGAGGQSGVGRGGMSGVGGSSGVAGQGGATAAGGRGGTVGAMGGAGARGAQGEEDDEHYTPEFLKGDYGFFDEDLPKVAPPVFGDWENK</sequence>
<dbReference type="KEGG" id="sace:GIY23_09275"/>
<evidence type="ECO:0000259" key="3">
    <source>
        <dbReference type="Pfam" id="PF00823"/>
    </source>
</evidence>
<gene>
    <name evidence="4" type="ORF">GIY23_09275</name>
</gene>
<feature type="compositionally biased region" description="Low complexity" evidence="2">
    <location>
        <begin position="201"/>
        <end position="220"/>
    </location>
</feature>
<organism evidence="4 5">
    <name type="scientific">Allosaccharopolyspora coralli</name>
    <dbReference type="NCBI Taxonomy" id="2665642"/>
    <lineage>
        <taxon>Bacteria</taxon>
        <taxon>Bacillati</taxon>
        <taxon>Actinomycetota</taxon>
        <taxon>Actinomycetes</taxon>
        <taxon>Pseudonocardiales</taxon>
        <taxon>Pseudonocardiaceae</taxon>
        <taxon>Allosaccharopolyspora</taxon>
    </lineage>
</organism>
<reference evidence="5" key="1">
    <citation type="submission" date="2019-11" db="EMBL/GenBank/DDBJ databases">
        <title>The complete genome sequence of Saccharopolyspora sp. E2A.</title>
        <authorList>
            <person name="Zhang G."/>
        </authorList>
    </citation>
    <scope>NUCLEOTIDE SEQUENCE [LARGE SCALE GENOMIC DNA]</scope>
    <source>
        <strain evidence="5">E2A</strain>
    </source>
</reference>
<evidence type="ECO:0000256" key="1">
    <source>
        <dbReference type="ARBA" id="ARBA00010652"/>
    </source>
</evidence>